<accession>A0A163K0T4</accession>
<dbReference type="PANTHER" id="PTHR23176">
    <property type="entry name" value="RHO/RAC/CDC GTPASE-ACTIVATING PROTEIN"/>
    <property type="match status" value="1"/>
</dbReference>
<dbReference type="Pfam" id="PF00620">
    <property type="entry name" value="RhoGAP"/>
    <property type="match status" value="1"/>
</dbReference>
<dbReference type="PROSITE" id="PS50238">
    <property type="entry name" value="RHOGAP"/>
    <property type="match status" value="1"/>
</dbReference>
<name>A0A163K0T4_ABSGL</name>
<dbReference type="AlphaFoldDB" id="A0A163K0T4"/>
<dbReference type="PANTHER" id="PTHR23176:SF0">
    <property type="entry name" value="RHO GTPASE ACTIVATING PROTEIN AT 19D, ISOFORM D"/>
    <property type="match status" value="1"/>
</dbReference>
<dbReference type="InterPro" id="IPR008936">
    <property type="entry name" value="Rho_GTPase_activation_prot"/>
</dbReference>
<dbReference type="InParanoid" id="A0A163K0T4"/>
<dbReference type="CDD" id="cd00159">
    <property type="entry name" value="RhoGAP"/>
    <property type="match status" value="1"/>
</dbReference>
<dbReference type="SMART" id="SM00324">
    <property type="entry name" value="RhoGAP"/>
    <property type="match status" value="1"/>
</dbReference>
<feature type="domain" description="Rho-GAP" evidence="3">
    <location>
        <begin position="56"/>
        <end position="255"/>
    </location>
</feature>
<dbReference type="InterPro" id="IPR050729">
    <property type="entry name" value="Rho-GAP"/>
</dbReference>
<organism evidence="4">
    <name type="scientific">Absidia glauca</name>
    <name type="common">Pin mould</name>
    <dbReference type="NCBI Taxonomy" id="4829"/>
    <lineage>
        <taxon>Eukaryota</taxon>
        <taxon>Fungi</taxon>
        <taxon>Fungi incertae sedis</taxon>
        <taxon>Mucoromycota</taxon>
        <taxon>Mucoromycotina</taxon>
        <taxon>Mucoromycetes</taxon>
        <taxon>Mucorales</taxon>
        <taxon>Cunninghamellaceae</taxon>
        <taxon>Absidia</taxon>
    </lineage>
</organism>
<dbReference type="EMBL" id="LT554082">
    <property type="protein sequence ID" value="SAM03393.1"/>
    <property type="molecule type" value="Genomic_DNA"/>
</dbReference>
<dbReference type="OMA" id="NYAHINM"/>
<feature type="region of interest" description="Disordered" evidence="2">
    <location>
        <begin position="226"/>
        <end position="245"/>
    </location>
</feature>
<keyword evidence="1" id="KW-0343">GTPase activation</keyword>
<proteinExistence type="predicted"/>
<reference evidence="4" key="1">
    <citation type="submission" date="2016-04" db="EMBL/GenBank/DDBJ databases">
        <authorList>
            <person name="Evans L.H."/>
            <person name="Alamgir A."/>
            <person name="Owens N."/>
            <person name="Weber N.D."/>
            <person name="Virtaneva K."/>
            <person name="Barbian K."/>
            <person name="Babar A."/>
            <person name="Rosenke K."/>
        </authorList>
    </citation>
    <scope>NUCLEOTIDE SEQUENCE [LARGE SCALE GENOMIC DNA]</scope>
    <source>
        <strain evidence="4">CBS 101.48</strain>
    </source>
</reference>
<dbReference type="SUPFAM" id="SSF48350">
    <property type="entry name" value="GTPase activation domain, GAP"/>
    <property type="match status" value="1"/>
</dbReference>
<evidence type="ECO:0000313" key="5">
    <source>
        <dbReference type="Proteomes" id="UP000078561"/>
    </source>
</evidence>
<evidence type="ECO:0000259" key="3">
    <source>
        <dbReference type="PROSITE" id="PS50238"/>
    </source>
</evidence>
<protein>
    <recommendedName>
        <fullName evidence="3">Rho-GAP domain-containing protein</fullName>
    </recommendedName>
</protein>
<sequence>MISPTTPSEKRLKSPLYYLWTKWNQSHHDAFLSPLSYTDKVQGNALSTPLKPPFVTPLEEVIHYNDHGLSIPNTVQLCFTEIMKRGLQTEGLFRLSGATSEVVQLQKAFTYPGEHVDLTAYDIHSITSFIKKYLHHLPNAVVPANKHDDFLGLASLSKDQAIPMLIDLIALLPDRHSHLIHAILSLASHIQNYAHINMMNPEALAVVLAPVCTGIEKTIQILPKKLSKRNKKQQQDQEHQHRPQRINTADIEQFIRTNARWTLLWKWMIEECDTFVSATSPRSPYPPHKDTITSIVGSPAPPPPIPSLLYCSSSLLASDHPGLYSHHPTSSMASLSSELPRLKSRPSSPSMFTLCQKSSHGFLRRLASVSSLR</sequence>
<dbReference type="GO" id="GO:0005737">
    <property type="term" value="C:cytoplasm"/>
    <property type="evidence" value="ECO:0007669"/>
    <property type="project" value="TreeGrafter"/>
</dbReference>
<dbReference type="OrthoDB" id="79452at2759"/>
<evidence type="ECO:0000313" key="4">
    <source>
        <dbReference type="EMBL" id="SAM03393.1"/>
    </source>
</evidence>
<dbReference type="InterPro" id="IPR000198">
    <property type="entry name" value="RhoGAP_dom"/>
</dbReference>
<evidence type="ECO:0000256" key="2">
    <source>
        <dbReference type="SAM" id="MobiDB-lite"/>
    </source>
</evidence>
<dbReference type="Gene3D" id="1.10.555.10">
    <property type="entry name" value="Rho GTPase activation protein"/>
    <property type="match status" value="1"/>
</dbReference>
<dbReference type="Proteomes" id="UP000078561">
    <property type="component" value="Unassembled WGS sequence"/>
</dbReference>
<evidence type="ECO:0000256" key="1">
    <source>
        <dbReference type="ARBA" id="ARBA00022468"/>
    </source>
</evidence>
<dbReference type="GO" id="GO:0005096">
    <property type="term" value="F:GTPase activator activity"/>
    <property type="evidence" value="ECO:0007669"/>
    <property type="project" value="UniProtKB-KW"/>
</dbReference>
<keyword evidence="5" id="KW-1185">Reference proteome</keyword>
<dbReference type="GO" id="GO:0007165">
    <property type="term" value="P:signal transduction"/>
    <property type="evidence" value="ECO:0007669"/>
    <property type="project" value="InterPro"/>
</dbReference>
<dbReference type="STRING" id="4829.A0A163K0T4"/>
<gene>
    <name evidence="4" type="primary">ABSGL_09213.1 scaffold 10691</name>
</gene>